<dbReference type="PANTHER" id="PTHR33339">
    <property type="entry name" value="LYSM DOMAIN-CONTAINING PROTEIN"/>
    <property type="match status" value="1"/>
</dbReference>
<organism evidence="3 4">
    <name type="scientific">Puccinia graminis f. sp. tritici</name>
    <dbReference type="NCBI Taxonomy" id="56615"/>
    <lineage>
        <taxon>Eukaryota</taxon>
        <taxon>Fungi</taxon>
        <taxon>Dikarya</taxon>
        <taxon>Basidiomycota</taxon>
        <taxon>Pucciniomycotina</taxon>
        <taxon>Pucciniomycetes</taxon>
        <taxon>Pucciniales</taxon>
        <taxon>Pucciniaceae</taxon>
        <taxon>Puccinia</taxon>
    </lineage>
</organism>
<accession>A0A5B0SB81</accession>
<dbReference type="AlphaFoldDB" id="A0A5B0SB81"/>
<evidence type="ECO:0000259" key="2">
    <source>
        <dbReference type="Pfam" id="PF25278"/>
    </source>
</evidence>
<reference evidence="3 4" key="1">
    <citation type="submission" date="2019-05" db="EMBL/GenBank/DDBJ databases">
        <title>Emergence of the Ug99 lineage of the wheat stem rust pathogen through somatic hybridization.</title>
        <authorList>
            <person name="Li F."/>
            <person name="Upadhyaya N.M."/>
            <person name="Sperschneider J."/>
            <person name="Matny O."/>
            <person name="Nguyen-Phuc H."/>
            <person name="Mago R."/>
            <person name="Raley C."/>
            <person name="Miller M.E."/>
            <person name="Silverstein K.A.T."/>
            <person name="Henningsen E."/>
            <person name="Hirsch C.D."/>
            <person name="Visser B."/>
            <person name="Pretorius Z.A."/>
            <person name="Steffenson B.J."/>
            <person name="Schwessinger B."/>
            <person name="Dodds P.N."/>
            <person name="Figueroa M."/>
        </authorList>
    </citation>
    <scope>NUCLEOTIDE SEQUENCE [LARGE SCALE GENOMIC DNA]</scope>
    <source>
        <strain evidence="3 4">Ug99</strain>
    </source>
</reference>
<gene>
    <name evidence="3" type="ORF">PGTUg99_002586</name>
</gene>
<evidence type="ECO:0000313" key="3">
    <source>
        <dbReference type="EMBL" id="KAA1134433.1"/>
    </source>
</evidence>
<evidence type="ECO:0000313" key="4">
    <source>
        <dbReference type="Proteomes" id="UP000325313"/>
    </source>
</evidence>
<comment type="caution">
    <text evidence="3">The sequence shown here is derived from an EMBL/GenBank/DDBJ whole genome shotgun (WGS) entry which is preliminary data.</text>
</comment>
<sequence>MNIVRADGDKMNQQIPNGNLLSRKYGFETKYLISTAWSCQEKCQARLKSTGSSPHPNNSTTIALRAYPSSNSCHHHYPIPSCPSAFQLNWPHPLLTCRGSRVSLSTSPPDHRVSPSPAGRQPHLSKVLNFKPNHQTSHHPSRPPARPPLLANRTASDSFPLSHLTYLPANYAQKLKPAPQPTTLEYIKPDRRFYPIETTP</sequence>
<evidence type="ECO:0000256" key="1">
    <source>
        <dbReference type="SAM" id="MobiDB-lite"/>
    </source>
</evidence>
<feature type="region of interest" description="Disordered" evidence="1">
    <location>
        <begin position="102"/>
        <end position="154"/>
    </location>
</feature>
<dbReference type="PANTHER" id="PTHR33339:SF1">
    <property type="entry name" value="LYSM DOMAIN-CONTAINING PROTEIN"/>
    <property type="match status" value="1"/>
</dbReference>
<proteinExistence type="predicted"/>
<protein>
    <recommendedName>
        <fullName evidence="2">DUF7872 domain-containing protein</fullName>
    </recommendedName>
</protein>
<name>A0A5B0SB81_PUCGR</name>
<dbReference type="Proteomes" id="UP000325313">
    <property type="component" value="Unassembled WGS sequence"/>
</dbReference>
<dbReference type="InterPro" id="IPR057194">
    <property type="entry name" value="DUF7872"/>
</dbReference>
<dbReference type="EMBL" id="VDEP01000063">
    <property type="protein sequence ID" value="KAA1134433.1"/>
    <property type="molecule type" value="Genomic_DNA"/>
</dbReference>
<dbReference type="Pfam" id="PF25278">
    <property type="entry name" value="DUF7872"/>
    <property type="match status" value="1"/>
</dbReference>
<feature type="domain" description="DUF7872" evidence="2">
    <location>
        <begin position="1"/>
        <end position="58"/>
    </location>
</feature>